<proteinExistence type="predicted"/>
<dbReference type="InterPro" id="IPR018490">
    <property type="entry name" value="cNMP-bd_dom_sf"/>
</dbReference>
<dbReference type="PANTHER" id="PTHR45638:SF11">
    <property type="entry name" value="CYCLIC NUCLEOTIDE-GATED CATION CHANNEL SUBUNIT A"/>
    <property type="match status" value="1"/>
</dbReference>
<dbReference type="InterPro" id="IPR014710">
    <property type="entry name" value="RmlC-like_jellyroll"/>
</dbReference>
<dbReference type="InterPro" id="IPR000595">
    <property type="entry name" value="cNMP-bd_dom"/>
</dbReference>
<gene>
    <name evidence="3" type="ORF">DYH56_06180</name>
</gene>
<keyword evidence="1" id="KW-0813">Transport</keyword>
<dbReference type="PROSITE" id="PS50042">
    <property type="entry name" value="CNMP_BINDING_3"/>
    <property type="match status" value="1"/>
</dbReference>
<feature type="domain" description="Cyclic nucleotide-binding" evidence="2">
    <location>
        <begin position="22"/>
        <end position="120"/>
    </location>
</feature>
<dbReference type="PANTHER" id="PTHR45638">
    <property type="entry name" value="CYCLIC NUCLEOTIDE-GATED CATION CHANNEL SUBUNIT A"/>
    <property type="match status" value="1"/>
</dbReference>
<evidence type="ECO:0000313" key="3">
    <source>
        <dbReference type="EMBL" id="REI41728.1"/>
    </source>
</evidence>
<evidence type="ECO:0000313" key="4">
    <source>
        <dbReference type="Proteomes" id="UP000263486"/>
    </source>
</evidence>
<accession>A0ABX9KHY8</accession>
<dbReference type="Proteomes" id="UP000263486">
    <property type="component" value="Unassembled WGS sequence"/>
</dbReference>
<keyword evidence="1" id="KW-0406">Ion transport</keyword>
<evidence type="ECO:0000256" key="1">
    <source>
        <dbReference type="ARBA" id="ARBA00023286"/>
    </source>
</evidence>
<keyword evidence="4" id="KW-1185">Reference proteome</keyword>
<dbReference type="Gene3D" id="2.60.120.10">
    <property type="entry name" value="Jelly Rolls"/>
    <property type="match status" value="1"/>
</dbReference>
<protein>
    <submittedName>
        <fullName evidence="3">Cyclic nucleotide-binding domain-containing protein</fullName>
    </submittedName>
</protein>
<dbReference type="EMBL" id="QUAJ01000008">
    <property type="protein sequence ID" value="REI41728.1"/>
    <property type="molecule type" value="Genomic_DNA"/>
</dbReference>
<sequence length="161" mass="18690">MKELMPFFEMDKIINILVKISIFGGLNDTQLYKILKTLQKVTYKDKEFIFKQGEAPTYIYIILKGKIRLIEDINYTSYQLFEFVEGNCIGEESIIGIHPHTLSAIAVGDVELAVISKKMLFDFYNTDKDLFCLLILNIAREISRRLKQTDNLLLHYIDKNG</sequence>
<keyword evidence="1" id="KW-0407">Ion channel</keyword>
<reference evidence="3 4" key="1">
    <citation type="submission" date="2018-08" db="EMBL/GenBank/DDBJ databases">
        <title>Draft genome sequence of Psychrilyobacter sp. strain SD5 isolated from Black Sea water.</title>
        <authorList>
            <person name="Yadav S."/>
            <person name="Villanueva L."/>
            <person name="Damste J.S.S."/>
        </authorList>
    </citation>
    <scope>NUCLEOTIDE SEQUENCE [LARGE SCALE GENOMIC DNA]</scope>
    <source>
        <strain evidence="3 4">SD5</strain>
    </source>
</reference>
<dbReference type="SUPFAM" id="SSF51206">
    <property type="entry name" value="cAMP-binding domain-like"/>
    <property type="match status" value="1"/>
</dbReference>
<dbReference type="SMART" id="SM00100">
    <property type="entry name" value="cNMP"/>
    <property type="match status" value="1"/>
</dbReference>
<organism evidence="3 4">
    <name type="scientific">Psychrilyobacter piezotolerans</name>
    <dbReference type="NCBI Taxonomy" id="2293438"/>
    <lineage>
        <taxon>Bacteria</taxon>
        <taxon>Fusobacteriati</taxon>
        <taxon>Fusobacteriota</taxon>
        <taxon>Fusobacteriia</taxon>
        <taxon>Fusobacteriales</taxon>
        <taxon>Fusobacteriaceae</taxon>
        <taxon>Psychrilyobacter</taxon>
    </lineage>
</organism>
<comment type="caution">
    <text evidence="3">The sequence shown here is derived from an EMBL/GenBank/DDBJ whole genome shotgun (WGS) entry which is preliminary data.</text>
</comment>
<evidence type="ECO:0000259" key="2">
    <source>
        <dbReference type="PROSITE" id="PS50042"/>
    </source>
</evidence>
<dbReference type="CDD" id="cd00038">
    <property type="entry name" value="CAP_ED"/>
    <property type="match status" value="1"/>
</dbReference>
<keyword evidence="1" id="KW-1071">Ligand-gated ion channel</keyword>
<dbReference type="RefSeq" id="WP_114641996.1">
    <property type="nucleotide sequence ID" value="NZ_JAACIO010000008.1"/>
</dbReference>
<name>A0ABX9KHY8_9FUSO</name>
<dbReference type="Pfam" id="PF00027">
    <property type="entry name" value="cNMP_binding"/>
    <property type="match status" value="1"/>
</dbReference>
<dbReference type="InterPro" id="IPR050866">
    <property type="entry name" value="CNG_cation_channel"/>
</dbReference>